<evidence type="ECO:0000256" key="2">
    <source>
        <dbReference type="PROSITE-ProRule" id="PRU01161"/>
    </source>
</evidence>
<dbReference type="PANTHER" id="PTHR10728:SF40">
    <property type="entry name" value="PATATIN FAMILY PROTEIN"/>
    <property type="match status" value="1"/>
</dbReference>
<dbReference type="GO" id="GO:0004623">
    <property type="term" value="F:phospholipase A2 activity"/>
    <property type="evidence" value="ECO:0007669"/>
    <property type="project" value="TreeGrafter"/>
</dbReference>
<feature type="short sequence motif" description="DGA/G" evidence="2">
    <location>
        <begin position="295"/>
        <end position="297"/>
    </location>
</feature>
<dbReference type="GO" id="GO:0005829">
    <property type="term" value="C:cytosol"/>
    <property type="evidence" value="ECO:0007669"/>
    <property type="project" value="TreeGrafter"/>
</dbReference>
<protein>
    <submittedName>
        <fullName evidence="4">NTE family protein</fullName>
    </submittedName>
</protein>
<dbReference type="PROSITE" id="PS51257">
    <property type="entry name" value="PROKAR_LIPOPROTEIN"/>
    <property type="match status" value="1"/>
</dbReference>
<accession>A0A1I1TXX8</accession>
<dbReference type="Gene3D" id="3.40.1090.10">
    <property type="entry name" value="Cytosolic phospholipase A2 catalytic domain"/>
    <property type="match status" value="2"/>
</dbReference>
<keyword evidence="2" id="KW-0442">Lipid degradation</keyword>
<name>A0A1I1TXX8_9BURK</name>
<evidence type="ECO:0000313" key="4">
    <source>
        <dbReference type="EMBL" id="SFD61283.1"/>
    </source>
</evidence>
<reference evidence="5" key="1">
    <citation type="submission" date="2016-10" db="EMBL/GenBank/DDBJ databases">
        <authorList>
            <person name="Varghese N."/>
            <person name="Submissions S."/>
        </authorList>
    </citation>
    <scope>NUCLEOTIDE SEQUENCE [LARGE SCALE GENOMIC DNA]</scope>
    <source>
        <strain evidence="5">DSM 7481</strain>
    </source>
</reference>
<evidence type="ECO:0000256" key="1">
    <source>
        <dbReference type="ARBA" id="ARBA00023098"/>
    </source>
</evidence>
<dbReference type="SUPFAM" id="SSF52151">
    <property type="entry name" value="FabD/lysophospholipase-like"/>
    <property type="match status" value="1"/>
</dbReference>
<feature type="domain" description="PNPLA" evidence="3">
    <location>
        <begin position="65"/>
        <end position="308"/>
    </location>
</feature>
<evidence type="ECO:0000313" key="5">
    <source>
        <dbReference type="Proteomes" id="UP000199517"/>
    </source>
</evidence>
<keyword evidence="1 2" id="KW-0443">Lipid metabolism</keyword>
<gene>
    <name evidence="4" type="ORF">SAMN04489710_1043</name>
</gene>
<proteinExistence type="predicted"/>
<keyword evidence="5" id="KW-1185">Reference proteome</keyword>
<comment type="caution">
    <text evidence="2">Lacks conserved residue(s) required for the propagation of feature annotation.</text>
</comment>
<dbReference type="EMBL" id="FOMQ01000004">
    <property type="protein sequence ID" value="SFD61283.1"/>
    <property type="molecule type" value="Genomic_DNA"/>
</dbReference>
<dbReference type="STRING" id="32040.SAMN04489710_1043"/>
<dbReference type="PROSITE" id="PS51635">
    <property type="entry name" value="PNPLA"/>
    <property type="match status" value="1"/>
</dbReference>
<keyword evidence="2" id="KW-0378">Hydrolase</keyword>
<feature type="short sequence motif" description="GXSXG" evidence="2">
    <location>
        <begin position="107"/>
        <end position="111"/>
    </location>
</feature>
<feature type="active site" description="Nucleophile" evidence="2">
    <location>
        <position position="109"/>
    </location>
</feature>
<sequence>MKCAPHLERQADAASRLLALAAFTLLAGCSTARPWVNEPAGPGVLEAVVQAAPPTQRGSVVAAMTFSGGGARAAAFGLGVLRELKATPLEWDGRKGTLLDTVGLVSGVSGGSILASYYAAFGDDVFTRFEPDYLRVDFQDRLLTQAVMPNTLWRLTSPWYGRGHVLADHLDELYRGKTFGDAAARPGAPLLVVTATDLSTGAPFEFNSEQMALLCSDLSQTPLSFAVAASASVPLLLAPLTLRNHADRCRSTEESALISPSSMAKNADNFRARMFRLSAESYRDAQARPFIHLVDGGVSDNLGVRPLLDRVIVDGSLDHAFRGAKAGSIRRVVLFVVNAERGLGERIDKSDRVPGVMQVINTLVFGAGSRETQVTLALLRDDLQRWSQELTTLRGQTGSPFASDAQIHVVGVSLGDTGDASLEHIPTSFSVTPEDMRRLQEAGSVALRRSQPFQHLLRELQEPSDDSKNEK</sequence>
<dbReference type="InterPro" id="IPR002641">
    <property type="entry name" value="PNPLA_dom"/>
</dbReference>
<organism evidence="4 5">
    <name type="scientific">Paracidovorax konjaci</name>
    <dbReference type="NCBI Taxonomy" id="32040"/>
    <lineage>
        <taxon>Bacteria</taxon>
        <taxon>Pseudomonadati</taxon>
        <taxon>Pseudomonadota</taxon>
        <taxon>Betaproteobacteria</taxon>
        <taxon>Burkholderiales</taxon>
        <taxon>Comamonadaceae</taxon>
        <taxon>Paracidovorax</taxon>
    </lineage>
</organism>
<dbReference type="AlphaFoldDB" id="A0A1I1TXX8"/>
<dbReference type="PANTHER" id="PTHR10728">
    <property type="entry name" value="CYTOSOLIC PHOSPHOLIPASE A2"/>
    <property type="match status" value="1"/>
</dbReference>
<dbReference type="InterPro" id="IPR016035">
    <property type="entry name" value="Acyl_Trfase/lysoPLipase"/>
</dbReference>
<dbReference type="Proteomes" id="UP000199517">
    <property type="component" value="Unassembled WGS sequence"/>
</dbReference>
<feature type="active site" description="Proton acceptor" evidence="2">
    <location>
        <position position="295"/>
    </location>
</feature>
<evidence type="ECO:0000259" key="3">
    <source>
        <dbReference type="PROSITE" id="PS51635"/>
    </source>
</evidence>
<dbReference type="GO" id="GO:0046475">
    <property type="term" value="P:glycerophospholipid catabolic process"/>
    <property type="evidence" value="ECO:0007669"/>
    <property type="project" value="TreeGrafter"/>
</dbReference>
<dbReference type="Pfam" id="PF01734">
    <property type="entry name" value="Patatin"/>
    <property type="match status" value="1"/>
</dbReference>